<organism evidence="2 3">
    <name type="scientific">Candidatus Ozemobacter sibiricus</name>
    <dbReference type="NCBI Taxonomy" id="2268124"/>
    <lineage>
        <taxon>Bacteria</taxon>
        <taxon>Candidatus Ozemobacteria</taxon>
        <taxon>Candidatus Ozemobacterales</taxon>
        <taxon>Candidatus Ozemobacteraceae</taxon>
        <taxon>Candidatus Ozemobacter</taxon>
    </lineage>
</organism>
<proteinExistence type="predicted"/>
<evidence type="ECO:0000313" key="3">
    <source>
        <dbReference type="Proteomes" id="UP000252355"/>
    </source>
</evidence>
<name>A0A367ZT92_9BACT</name>
<dbReference type="AlphaFoldDB" id="A0A367ZT92"/>
<dbReference type="Proteomes" id="UP000252355">
    <property type="component" value="Unassembled WGS sequence"/>
</dbReference>
<evidence type="ECO:0000313" key="2">
    <source>
        <dbReference type="EMBL" id="RCK81067.1"/>
    </source>
</evidence>
<evidence type="ECO:0000256" key="1">
    <source>
        <dbReference type="SAM" id="MobiDB-lite"/>
    </source>
</evidence>
<dbReference type="EMBL" id="QOQW01000003">
    <property type="protein sequence ID" value="RCK81067.1"/>
    <property type="molecule type" value="Genomic_DNA"/>
</dbReference>
<feature type="region of interest" description="Disordered" evidence="1">
    <location>
        <begin position="1"/>
        <end position="45"/>
    </location>
</feature>
<comment type="caution">
    <text evidence="2">The sequence shown here is derived from an EMBL/GenBank/DDBJ whole genome shotgun (WGS) entry which is preliminary data.</text>
</comment>
<accession>A0A367ZT92</accession>
<protein>
    <submittedName>
        <fullName evidence="2">Uncharacterized protein</fullName>
    </submittedName>
</protein>
<reference evidence="2 3" key="1">
    <citation type="submission" date="2018-05" db="EMBL/GenBank/DDBJ databases">
        <title>A metagenomic window into the 2 km-deep terrestrial subsurface aquifer revealed taxonomically and functionally diverse microbial community comprising novel uncultured bacterial lineages.</title>
        <authorList>
            <person name="Kadnikov V.V."/>
            <person name="Mardanov A.V."/>
            <person name="Beletsky A.V."/>
            <person name="Banks D."/>
            <person name="Pimenov N.V."/>
            <person name="Frank Y.A."/>
            <person name="Karnachuk O.V."/>
            <person name="Ravin N.V."/>
        </authorList>
    </citation>
    <scope>NUCLEOTIDE SEQUENCE [LARGE SCALE GENOMIC DNA]</scope>
    <source>
        <strain evidence="2">BY5</strain>
    </source>
</reference>
<gene>
    <name evidence="2" type="ORF">OZSIB_2444</name>
</gene>
<sequence length="45" mass="4513">MSERLPLAAIPLPTNLLPLADRSGASAGRGSGDRQGSPDRTAAPA</sequence>